<evidence type="ECO:0000256" key="2">
    <source>
        <dbReference type="ARBA" id="ARBA00022771"/>
    </source>
</evidence>
<feature type="domain" description="BED-type" evidence="5">
    <location>
        <begin position="7"/>
        <end position="68"/>
    </location>
</feature>
<dbReference type="InterPro" id="IPR036236">
    <property type="entry name" value="Znf_C2H2_sf"/>
</dbReference>
<dbReference type="Pfam" id="PF02892">
    <property type="entry name" value="zf-BED"/>
    <property type="match status" value="1"/>
</dbReference>
<name>A0ABV0TZG2_9TELE</name>
<evidence type="ECO:0000313" key="7">
    <source>
        <dbReference type="Proteomes" id="UP001482620"/>
    </source>
</evidence>
<dbReference type="InterPro" id="IPR003656">
    <property type="entry name" value="Znf_BED"/>
</dbReference>
<dbReference type="PROSITE" id="PS50808">
    <property type="entry name" value="ZF_BED"/>
    <property type="match status" value="1"/>
</dbReference>
<keyword evidence="1" id="KW-0479">Metal-binding</keyword>
<evidence type="ECO:0000313" key="6">
    <source>
        <dbReference type="EMBL" id="MEQ2238322.1"/>
    </source>
</evidence>
<dbReference type="SUPFAM" id="SSF57667">
    <property type="entry name" value="beta-beta-alpha zinc fingers"/>
    <property type="match status" value="1"/>
</dbReference>
<keyword evidence="3" id="KW-0862">Zinc</keyword>
<sequence length="109" mass="12230">MVNAPAAFKSEVWKHFGFVVSRNEKEEKVTDKQTICKQCQSTVQHTSGITSNMRSHLTTQHPGKCQESVKKFQSGQKTLHETFTTVLPHNCVKAQDITGCIQKVQTVNV</sequence>
<evidence type="ECO:0000256" key="3">
    <source>
        <dbReference type="ARBA" id="ARBA00022833"/>
    </source>
</evidence>
<comment type="caution">
    <text evidence="6">The sequence shown here is derived from an EMBL/GenBank/DDBJ whole genome shotgun (WGS) entry which is preliminary data.</text>
</comment>
<evidence type="ECO:0000256" key="4">
    <source>
        <dbReference type="PROSITE-ProRule" id="PRU00027"/>
    </source>
</evidence>
<organism evidence="6 7">
    <name type="scientific">Ilyodon furcidens</name>
    <name type="common">goldbreast splitfin</name>
    <dbReference type="NCBI Taxonomy" id="33524"/>
    <lineage>
        <taxon>Eukaryota</taxon>
        <taxon>Metazoa</taxon>
        <taxon>Chordata</taxon>
        <taxon>Craniata</taxon>
        <taxon>Vertebrata</taxon>
        <taxon>Euteleostomi</taxon>
        <taxon>Actinopterygii</taxon>
        <taxon>Neopterygii</taxon>
        <taxon>Teleostei</taxon>
        <taxon>Neoteleostei</taxon>
        <taxon>Acanthomorphata</taxon>
        <taxon>Ovalentaria</taxon>
        <taxon>Atherinomorphae</taxon>
        <taxon>Cyprinodontiformes</taxon>
        <taxon>Goodeidae</taxon>
        <taxon>Ilyodon</taxon>
    </lineage>
</organism>
<protein>
    <recommendedName>
        <fullName evidence="5">BED-type domain-containing protein</fullName>
    </recommendedName>
</protein>
<keyword evidence="7" id="KW-1185">Reference proteome</keyword>
<keyword evidence="2 4" id="KW-0863">Zinc-finger</keyword>
<reference evidence="6 7" key="1">
    <citation type="submission" date="2021-06" db="EMBL/GenBank/DDBJ databases">
        <authorList>
            <person name="Palmer J.M."/>
        </authorList>
    </citation>
    <scope>NUCLEOTIDE SEQUENCE [LARGE SCALE GENOMIC DNA]</scope>
    <source>
        <strain evidence="7">if_2019</strain>
        <tissue evidence="6">Muscle</tissue>
    </source>
</reference>
<evidence type="ECO:0000259" key="5">
    <source>
        <dbReference type="PROSITE" id="PS50808"/>
    </source>
</evidence>
<dbReference type="SMART" id="SM00614">
    <property type="entry name" value="ZnF_BED"/>
    <property type="match status" value="1"/>
</dbReference>
<dbReference type="Proteomes" id="UP001482620">
    <property type="component" value="Unassembled WGS sequence"/>
</dbReference>
<evidence type="ECO:0000256" key="1">
    <source>
        <dbReference type="ARBA" id="ARBA00022723"/>
    </source>
</evidence>
<dbReference type="EMBL" id="JAHRIQ010051450">
    <property type="protein sequence ID" value="MEQ2238322.1"/>
    <property type="molecule type" value="Genomic_DNA"/>
</dbReference>
<accession>A0ABV0TZG2</accession>
<gene>
    <name evidence="6" type="ORF">ILYODFUR_032057</name>
</gene>
<proteinExistence type="predicted"/>